<dbReference type="CDD" id="cd00090">
    <property type="entry name" value="HTH_ARSR"/>
    <property type="match status" value="1"/>
</dbReference>
<dbReference type="SUPFAM" id="SSF46785">
    <property type="entry name" value="Winged helix' DNA-binding domain"/>
    <property type="match status" value="1"/>
</dbReference>
<dbReference type="InterPro" id="IPR011991">
    <property type="entry name" value="ArsR-like_HTH"/>
</dbReference>
<dbReference type="SMART" id="SM00344">
    <property type="entry name" value="HTH_ASNC"/>
    <property type="match status" value="1"/>
</dbReference>
<dbReference type="GO" id="GO:0043565">
    <property type="term" value="F:sequence-specific DNA binding"/>
    <property type="evidence" value="ECO:0007669"/>
    <property type="project" value="InterPro"/>
</dbReference>
<gene>
    <name evidence="5" type="ORF">CHU95_10745</name>
</gene>
<evidence type="ECO:0000313" key="5">
    <source>
        <dbReference type="EMBL" id="OYQ34496.1"/>
    </source>
</evidence>
<evidence type="ECO:0000256" key="1">
    <source>
        <dbReference type="ARBA" id="ARBA00023015"/>
    </source>
</evidence>
<dbReference type="AlphaFoldDB" id="A0A255YZ29"/>
<dbReference type="Pfam" id="PF13404">
    <property type="entry name" value="HTH_AsnC-type"/>
    <property type="match status" value="1"/>
</dbReference>
<dbReference type="PANTHER" id="PTHR30154">
    <property type="entry name" value="LEUCINE-RESPONSIVE REGULATORY PROTEIN"/>
    <property type="match status" value="1"/>
</dbReference>
<dbReference type="InterPro" id="IPR036388">
    <property type="entry name" value="WH-like_DNA-bd_sf"/>
</dbReference>
<dbReference type="Gene3D" id="1.10.10.10">
    <property type="entry name" value="Winged helix-like DNA-binding domain superfamily/Winged helix DNA-binding domain"/>
    <property type="match status" value="1"/>
</dbReference>
<dbReference type="InterPro" id="IPR019888">
    <property type="entry name" value="Tscrpt_reg_AsnC-like"/>
</dbReference>
<organism evidence="5 6">
    <name type="scientific">Niveispirillum lacus</name>
    <dbReference type="NCBI Taxonomy" id="1981099"/>
    <lineage>
        <taxon>Bacteria</taxon>
        <taxon>Pseudomonadati</taxon>
        <taxon>Pseudomonadota</taxon>
        <taxon>Alphaproteobacteria</taxon>
        <taxon>Rhodospirillales</taxon>
        <taxon>Azospirillaceae</taxon>
        <taxon>Niveispirillum</taxon>
    </lineage>
</organism>
<evidence type="ECO:0000256" key="3">
    <source>
        <dbReference type="ARBA" id="ARBA00023163"/>
    </source>
</evidence>
<keyword evidence="6" id="KW-1185">Reference proteome</keyword>
<dbReference type="InterPro" id="IPR000485">
    <property type="entry name" value="AsnC-type_HTH_dom"/>
</dbReference>
<evidence type="ECO:0000256" key="2">
    <source>
        <dbReference type="ARBA" id="ARBA00023125"/>
    </source>
</evidence>
<dbReference type="PROSITE" id="PS50956">
    <property type="entry name" value="HTH_ASNC_2"/>
    <property type="match status" value="1"/>
</dbReference>
<proteinExistence type="predicted"/>
<dbReference type="Pfam" id="PF01037">
    <property type="entry name" value="AsnC_trans_reg"/>
    <property type="match status" value="1"/>
</dbReference>
<dbReference type="InterPro" id="IPR011008">
    <property type="entry name" value="Dimeric_a/b-barrel"/>
</dbReference>
<accession>A0A255YZ29</accession>
<dbReference type="Gene3D" id="3.30.70.920">
    <property type="match status" value="1"/>
</dbReference>
<dbReference type="OrthoDB" id="9813313at2"/>
<dbReference type="GO" id="GO:0005829">
    <property type="term" value="C:cytosol"/>
    <property type="evidence" value="ECO:0007669"/>
    <property type="project" value="TreeGrafter"/>
</dbReference>
<dbReference type="InterPro" id="IPR036390">
    <property type="entry name" value="WH_DNA-bd_sf"/>
</dbReference>
<dbReference type="SUPFAM" id="SSF54909">
    <property type="entry name" value="Dimeric alpha+beta barrel"/>
    <property type="match status" value="1"/>
</dbReference>
<dbReference type="PANTHER" id="PTHR30154:SF34">
    <property type="entry name" value="TRANSCRIPTIONAL REGULATOR AZLB"/>
    <property type="match status" value="1"/>
</dbReference>
<comment type="caution">
    <text evidence="5">The sequence shown here is derived from an EMBL/GenBank/DDBJ whole genome shotgun (WGS) entry which is preliminary data.</text>
</comment>
<dbReference type="RefSeq" id="WP_094456346.1">
    <property type="nucleotide sequence ID" value="NZ_NOXU01000028.1"/>
</dbReference>
<dbReference type="EMBL" id="NOXU01000028">
    <property type="protein sequence ID" value="OYQ34496.1"/>
    <property type="molecule type" value="Genomic_DNA"/>
</dbReference>
<dbReference type="Proteomes" id="UP000216998">
    <property type="component" value="Unassembled WGS sequence"/>
</dbReference>
<dbReference type="PRINTS" id="PR00033">
    <property type="entry name" value="HTHASNC"/>
</dbReference>
<evidence type="ECO:0000259" key="4">
    <source>
        <dbReference type="PROSITE" id="PS50956"/>
    </source>
</evidence>
<feature type="domain" description="HTH asnC-type" evidence="4">
    <location>
        <begin position="1"/>
        <end position="62"/>
    </location>
</feature>
<protein>
    <submittedName>
        <fullName evidence="5">AsnC family transcriptional regulator</fullName>
    </submittedName>
</protein>
<reference evidence="5 6" key="1">
    <citation type="submission" date="2017-07" db="EMBL/GenBank/DDBJ databases">
        <title>Niveispirillum cyanobacteriorum sp. nov., isolated from cyanobacterial aggregates in a eutrophic lake.</title>
        <authorList>
            <person name="Cai H."/>
        </authorList>
    </citation>
    <scope>NUCLEOTIDE SEQUENCE [LARGE SCALE GENOMIC DNA]</scope>
    <source>
        <strain evidence="6">TH1-14</strain>
    </source>
</reference>
<dbReference type="GO" id="GO:0006355">
    <property type="term" value="P:regulation of DNA-templated transcription"/>
    <property type="evidence" value="ECO:0007669"/>
    <property type="project" value="UniProtKB-ARBA"/>
</dbReference>
<dbReference type="GO" id="GO:0043200">
    <property type="term" value="P:response to amino acid"/>
    <property type="evidence" value="ECO:0007669"/>
    <property type="project" value="TreeGrafter"/>
</dbReference>
<keyword evidence="3" id="KW-0804">Transcription</keyword>
<evidence type="ECO:0000313" key="6">
    <source>
        <dbReference type="Proteomes" id="UP000216998"/>
    </source>
</evidence>
<sequence>MDRTDRRLLSLVEQDGRASFAEIAEAAGLSKTACWNRLQSLERAGLVKGYGARLDRDKLGLSITAFVSVTIDLGRHDDFERAVVGVPAVLDCHTTAGEFDYLLRVVARDVSALDDLLRTQLGPLPGVRSFSTRICLKTILEQRPLMDAL</sequence>
<dbReference type="InterPro" id="IPR019887">
    <property type="entry name" value="Tscrpt_reg_AsnC/Lrp_C"/>
</dbReference>
<name>A0A255YZ29_9PROT</name>
<keyword evidence="2" id="KW-0238">DNA-binding</keyword>
<keyword evidence="1" id="KW-0805">Transcription regulation</keyword>